<dbReference type="InterPro" id="IPR011032">
    <property type="entry name" value="GroES-like_sf"/>
</dbReference>
<dbReference type="SUPFAM" id="SSF51735">
    <property type="entry name" value="NAD(P)-binding Rossmann-fold domains"/>
    <property type="match status" value="1"/>
</dbReference>
<evidence type="ECO:0000313" key="4">
    <source>
        <dbReference type="EMBL" id="KRN18680.1"/>
    </source>
</evidence>
<dbReference type="InterPro" id="IPR013149">
    <property type="entry name" value="ADH-like_C"/>
</dbReference>
<dbReference type="Pfam" id="PF00107">
    <property type="entry name" value="ADH_zinc_N"/>
    <property type="match status" value="1"/>
</dbReference>
<comment type="caution">
    <text evidence="4">The sequence shown here is derived from an EMBL/GenBank/DDBJ whole genome shotgun (WGS) entry which is preliminary data.</text>
</comment>
<dbReference type="STRING" id="1423730.FC75_GL000448"/>
<protein>
    <submittedName>
        <fullName evidence="4">Alcohol dehydrogenase GroES domain-containing protein</fullName>
    </submittedName>
</protein>
<feature type="domain" description="Enoyl reductase (ER)" evidence="3">
    <location>
        <begin position="10"/>
        <end position="315"/>
    </location>
</feature>
<dbReference type="GO" id="GO:0070402">
    <property type="term" value="F:NADPH binding"/>
    <property type="evidence" value="ECO:0007669"/>
    <property type="project" value="TreeGrafter"/>
</dbReference>
<reference evidence="4 5" key="1">
    <citation type="journal article" date="2015" name="Genome Announc.">
        <title>Expanding the biotechnology potential of lactobacilli through comparative genomics of 213 strains and associated genera.</title>
        <authorList>
            <person name="Sun Z."/>
            <person name="Harris H.M."/>
            <person name="McCann A."/>
            <person name="Guo C."/>
            <person name="Argimon S."/>
            <person name="Zhang W."/>
            <person name="Yang X."/>
            <person name="Jeffery I.B."/>
            <person name="Cooney J.C."/>
            <person name="Kagawa T.F."/>
            <person name="Liu W."/>
            <person name="Song Y."/>
            <person name="Salvetti E."/>
            <person name="Wrobel A."/>
            <person name="Rasinkangas P."/>
            <person name="Parkhill J."/>
            <person name="Rea M.C."/>
            <person name="O'Sullivan O."/>
            <person name="Ritari J."/>
            <person name="Douillard F.P."/>
            <person name="Paul Ross R."/>
            <person name="Yang R."/>
            <person name="Briner A.E."/>
            <person name="Felis G.E."/>
            <person name="de Vos W.M."/>
            <person name="Barrangou R."/>
            <person name="Klaenhammer T.R."/>
            <person name="Caufield P.W."/>
            <person name="Cui Y."/>
            <person name="Zhang H."/>
            <person name="O'Toole P.W."/>
        </authorList>
    </citation>
    <scope>NUCLEOTIDE SEQUENCE [LARGE SCALE GENOMIC DNA]</scope>
    <source>
        <strain evidence="4 5">DSM 22697</strain>
    </source>
</reference>
<dbReference type="PANTHER" id="PTHR48106">
    <property type="entry name" value="QUINONE OXIDOREDUCTASE PIG3-RELATED"/>
    <property type="match status" value="1"/>
</dbReference>
<organism evidence="4 5">
    <name type="scientific">Lacticaseibacillus camelliae DSM 22697 = JCM 13995</name>
    <dbReference type="NCBI Taxonomy" id="1423730"/>
    <lineage>
        <taxon>Bacteria</taxon>
        <taxon>Bacillati</taxon>
        <taxon>Bacillota</taxon>
        <taxon>Bacilli</taxon>
        <taxon>Lactobacillales</taxon>
        <taxon>Lactobacillaceae</taxon>
        <taxon>Lacticaseibacillus</taxon>
    </lineage>
</organism>
<dbReference type="InterPro" id="IPR020843">
    <property type="entry name" value="ER"/>
</dbReference>
<evidence type="ECO:0000313" key="5">
    <source>
        <dbReference type="Proteomes" id="UP000050865"/>
    </source>
</evidence>
<dbReference type="Gene3D" id="3.90.180.10">
    <property type="entry name" value="Medium-chain alcohol dehydrogenases, catalytic domain"/>
    <property type="match status" value="1"/>
</dbReference>
<dbReference type="SUPFAM" id="SSF50129">
    <property type="entry name" value="GroES-like"/>
    <property type="match status" value="1"/>
</dbReference>
<sequence length="317" mass="33950">MKAIVIEQAGGPEALKLMEVPTPQVKPGWSLVKVKGFGINRSEIFTRNGESPTVKFPRILGIECVGEIAATTDDAHLPRGQKVACLMGGMGRAFDGGYAEYVLMPNQSILPVTTSLSWAEFAAIPETYFTAYGALHNAHSDRAKRLLVRGATSGVGSAAIKLAKAMDATIKIAGSTRHQEKFAELKAIGCDEPVLDQAGKVQTNDKFDAIIELVGTATLTDSLAHLNPRGYCCLVGGLANQWTVPDFDPFVIPTGASLTSFGSGAEITPERFSNMMRLIENHHIDVKPRKTFDLAHTGEAQAALDEPDSFGKVVVLL</sequence>
<proteinExistence type="predicted"/>
<dbReference type="InterPro" id="IPR013154">
    <property type="entry name" value="ADH-like_N"/>
</dbReference>
<dbReference type="AlphaFoldDB" id="A0A0R2EQY9"/>
<evidence type="ECO:0000256" key="1">
    <source>
        <dbReference type="ARBA" id="ARBA00022857"/>
    </source>
</evidence>
<dbReference type="Gene3D" id="3.40.50.720">
    <property type="entry name" value="NAD(P)-binding Rossmann-like Domain"/>
    <property type="match status" value="1"/>
</dbReference>
<keyword evidence="5" id="KW-1185">Reference proteome</keyword>
<dbReference type="Pfam" id="PF08240">
    <property type="entry name" value="ADH_N"/>
    <property type="match status" value="1"/>
</dbReference>
<keyword evidence="2" id="KW-0560">Oxidoreductase</keyword>
<dbReference type="Proteomes" id="UP000050865">
    <property type="component" value="Unassembled WGS sequence"/>
</dbReference>
<evidence type="ECO:0000256" key="2">
    <source>
        <dbReference type="ARBA" id="ARBA00023002"/>
    </source>
</evidence>
<dbReference type="PATRIC" id="fig|1423730.4.peg.467"/>
<dbReference type="RefSeq" id="WP_054661848.1">
    <property type="nucleotide sequence ID" value="NZ_AYZJ01000084.1"/>
</dbReference>
<dbReference type="EMBL" id="AYZJ01000084">
    <property type="protein sequence ID" value="KRN18680.1"/>
    <property type="molecule type" value="Genomic_DNA"/>
</dbReference>
<name>A0A0R2EQY9_9LACO</name>
<keyword evidence="1" id="KW-0521">NADP</keyword>
<gene>
    <name evidence="4" type="ORF">FC75_GL000448</name>
</gene>
<dbReference type="SMART" id="SM00829">
    <property type="entry name" value="PKS_ER"/>
    <property type="match status" value="1"/>
</dbReference>
<dbReference type="InterPro" id="IPR036291">
    <property type="entry name" value="NAD(P)-bd_dom_sf"/>
</dbReference>
<dbReference type="PANTHER" id="PTHR48106:SF18">
    <property type="entry name" value="QUINONE OXIDOREDUCTASE PIG3"/>
    <property type="match status" value="1"/>
</dbReference>
<accession>A0A0R2EQY9</accession>
<dbReference type="GO" id="GO:0016651">
    <property type="term" value="F:oxidoreductase activity, acting on NAD(P)H"/>
    <property type="evidence" value="ECO:0007669"/>
    <property type="project" value="TreeGrafter"/>
</dbReference>
<dbReference type="OrthoDB" id="9792162at2"/>
<evidence type="ECO:0000259" key="3">
    <source>
        <dbReference type="SMART" id="SM00829"/>
    </source>
</evidence>